<dbReference type="GO" id="GO:0009536">
    <property type="term" value="C:plastid"/>
    <property type="evidence" value="ECO:0007669"/>
    <property type="project" value="TreeGrafter"/>
</dbReference>
<evidence type="ECO:0000313" key="3">
    <source>
        <dbReference type="Proteomes" id="UP001489004"/>
    </source>
</evidence>
<feature type="domain" description="THIF-type NAD/FAD binding fold" evidence="1">
    <location>
        <begin position="74"/>
        <end position="333"/>
    </location>
</feature>
<dbReference type="FunFam" id="3.40.50.720:FF:000449">
    <property type="entry name" value="Ubiquitin-activating enzyme (E1), putative"/>
    <property type="match status" value="1"/>
</dbReference>
<sequence length="450" mass="49118">MDSKSLLVFAAGTALGSAAALAIAHRYLNLPAPWYSSVTKQAYETQATPPAAPITPAPGSFDLGTDEVLAEQFTRNVQFFGLESQERITKAFVVVVGLGGVGSHSAHFLLRSGVHKLRLIDFDQVTLSSLNRHAVATRKDVGIPKATCLKAHFHEIVPEAEVDARVAMYTAEAEEELLGGQPDFVLDAIDNIDTKVALLAACKRRGIPVLCVAGAGAKADPTRLRVADISESSVDPLARAVRQRLRKDYGIEGGVPVVLSTEKPRCKLVDAPGDDPLEYQIVPNFRVRTIPVLGTTPAIFGIAAAAHILCELAQQPFESEPLIKLQAQQYETQLHRLREREELLHNNHDGPAVDIDDVIYLVRELWRGLSARAPRAILRGSDKGLQRSTANLVLTRWDVSKPATVDNLVMLTFAEAEAHESASLDSIRQQELDFYQLVTAKLEKARFYGS</sequence>
<accession>A0AAW1P943</accession>
<dbReference type="Gene3D" id="3.40.50.720">
    <property type="entry name" value="NAD(P)-binding Rossmann-like Domain"/>
    <property type="match status" value="1"/>
</dbReference>
<gene>
    <name evidence="2" type="ORF">WJX72_011334</name>
</gene>
<dbReference type="GO" id="GO:0008641">
    <property type="term" value="F:ubiquitin-like modifier activating enzyme activity"/>
    <property type="evidence" value="ECO:0007669"/>
    <property type="project" value="InterPro"/>
</dbReference>
<dbReference type="InterPro" id="IPR035985">
    <property type="entry name" value="Ubiquitin-activating_enz"/>
</dbReference>
<protein>
    <recommendedName>
        <fullName evidence="1">THIF-type NAD/FAD binding fold domain-containing protein</fullName>
    </recommendedName>
</protein>
<name>A0AAW1P943_9CHLO</name>
<organism evidence="2 3">
    <name type="scientific">[Myrmecia] bisecta</name>
    <dbReference type="NCBI Taxonomy" id="41462"/>
    <lineage>
        <taxon>Eukaryota</taxon>
        <taxon>Viridiplantae</taxon>
        <taxon>Chlorophyta</taxon>
        <taxon>core chlorophytes</taxon>
        <taxon>Trebouxiophyceae</taxon>
        <taxon>Trebouxiales</taxon>
        <taxon>Trebouxiaceae</taxon>
        <taxon>Myrmecia</taxon>
    </lineage>
</organism>
<keyword evidence="3" id="KW-1185">Reference proteome</keyword>
<dbReference type="AlphaFoldDB" id="A0AAW1P943"/>
<dbReference type="GO" id="GO:0061504">
    <property type="term" value="P:cyclic threonylcarbamoyladenosine biosynthetic process"/>
    <property type="evidence" value="ECO:0007669"/>
    <property type="project" value="TreeGrafter"/>
</dbReference>
<comment type="caution">
    <text evidence="2">The sequence shown here is derived from an EMBL/GenBank/DDBJ whole genome shotgun (WGS) entry which is preliminary data.</text>
</comment>
<dbReference type="InterPro" id="IPR045886">
    <property type="entry name" value="ThiF/MoeB/HesA"/>
</dbReference>
<dbReference type="SUPFAM" id="SSF69572">
    <property type="entry name" value="Activating enzymes of the ubiquitin-like proteins"/>
    <property type="match status" value="1"/>
</dbReference>
<evidence type="ECO:0000313" key="2">
    <source>
        <dbReference type="EMBL" id="KAK9806358.1"/>
    </source>
</evidence>
<reference evidence="2 3" key="1">
    <citation type="journal article" date="2024" name="Nat. Commun.">
        <title>Phylogenomics reveals the evolutionary origins of lichenization in chlorophyte algae.</title>
        <authorList>
            <person name="Puginier C."/>
            <person name="Libourel C."/>
            <person name="Otte J."/>
            <person name="Skaloud P."/>
            <person name="Haon M."/>
            <person name="Grisel S."/>
            <person name="Petersen M."/>
            <person name="Berrin J.G."/>
            <person name="Delaux P.M."/>
            <person name="Dal Grande F."/>
            <person name="Keller J."/>
        </authorList>
    </citation>
    <scope>NUCLEOTIDE SEQUENCE [LARGE SCALE GENOMIC DNA]</scope>
    <source>
        <strain evidence="2 3">SAG 2043</strain>
    </source>
</reference>
<dbReference type="Pfam" id="PF00899">
    <property type="entry name" value="ThiF"/>
    <property type="match status" value="1"/>
</dbReference>
<proteinExistence type="predicted"/>
<dbReference type="PANTHER" id="PTHR43267:SF2">
    <property type="entry name" value="TRNA THREONYLCARBAMOYLADENOSINE DEHYDRATASE 1-RELATED"/>
    <property type="match status" value="1"/>
</dbReference>
<dbReference type="EMBL" id="JALJOR010000014">
    <property type="protein sequence ID" value="KAK9806358.1"/>
    <property type="molecule type" value="Genomic_DNA"/>
</dbReference>
<dbReference type="CDD" id="cd00755">
    <property type="entry name" value="YgdL_like"/>
    <property type="match status" value="1"/>
</dbReference>
<dbReference type="PANTHER" id="PTHR43267">
    <property type="entry name" value="TRNA THREONYLCARBAMOYLADENOSINE DEHYDRATASE"/>
    <property type="match status" value="1"/>
</dbReference>
<dbReference type="Proteomes" id="UP001489004">
    <property type="component" value="Unassembled WGS sequence"/>
</dbReference>
<dbReference type="InterPro" id="IPR000594">
    <property type="entry name" value="ThiF_NAD_FAD-bd"/>
</dbReference>
<evidence type="ECO:0000259" key="1">
    <source>
        <dbReference type="Pfam" id="PF00899"/>
    </source>
</evidence>
<dbReference type="GO" id="GO:0061503">
    <property type="term" value="F:tRNA threonylcarbamoyladenosine dehydratase"/>
    <property type="evidence" value="ECO:0007669"/>
    <property type="project" value="TreeGrafter"/>
</dbReference>